<evidence type="ECO:0000256" key="2">
    <source>
        <dbReference type="PROSITE-ProRule" id="PRU00708"/>
    </source>
</evidence>
<evidence type="ECO:0000313" key="4">
    <source>
        <dbReference type="EnsemblPlants" id="Ma09_p00340.2"/>
    </source>
</evidence>
<dbReference type="Pfam" id="PF01535">
    <property type="entry name" value="PPR"/>
    <property type="match status" value="7"/>
</dbReference>
<dbReference type="InterPro" id="IPR046960">
    <property type="entry name" value="PPR_At4g14850-like_plant"/>
</dbReference>
<name>A0A804KEC5_MUSAM</name>
<feature type="repeat" description="PPR" evidence="2">
    <location>
        <begin position="98"/>
        <end position="132"/>
    </location>
</feature>
<feature type="repeat" description="PPR" evidence="2">
    <location>
        <begin position="437"/>
        <end position="471"/>
    </location>
</feature>
<dbReference type="GO" id="GO:0003723">
    <property type="term" value="F:RNA binding"/>
    <property type="evidence" value="ECO:0000318"/>
    <property type="project" value="GO_Central"/>
</dbReference>
<dbReference type="Gene3D" id="1.25.40.10">
    <property type="entry name" value="Tetratricopeptide repeat domain"/>
    <property type="match status" value="5"/>
</dbReference>
<dbReference type="InParanoid" id="A0A804KEC5"/>
<dbReference type="PANTHER" id="PTHR47926">
    <property type="entry name" value="PENTATRICOPEPTIDE REPEAT-CONTAINING PROTEIN"/>
    <property type="match status" value="1"/>
</dbReference>
<sequence>MRSIGLPNALNAARTWSSSATRPLGFFGRVLDVDAITSALRHCGRVLAIQEGMSIHSQLLKRGLCPDVLIANHLIDMYGASGFLDGAQRLFGEMPHRNVVSWTTLISAQTRAGHPNLAIETFTRMLNHGSEEPNGYTYSAALKACAIAGNHELGRWIHRHVLNNGLQSDVVLMNAVVDMYIKCGSFSEARFVFDEFSLANSTSWNTMIAGYFRKGSAFEAENLFYQFSKPDAISYNTMISGFAGMESPKALDYVYLMHSKGFKLDHYTIPCALKICGVLTFLKMGKQIHNYIIKSGFLFRCFILSSLIDMYSKCGQINEAIKQYDECMNYKGLTDRLPLLNSMFSGFVGNGYTAHALDLMSVIYRSGTQLDHFTFSSALRLCINLHNMRIGLQVHSLIIISGFHRNHIVGSNLVDLYSRCGNLVDAFRLFHDLSHKDVIAWTGLITGCLREGSNELVFNLFREVIRLKIKVDHFLVSNILKACSVIPWVQGGKQVHAYIVKGGFESESITVTSLIDMYSKCGEIDDGFKVFESEVEKDTVCWTGIITGCGSNGKATEALKLFREMIKAGVEPNEITFLSVLSACRHAGLVADSCRIFKSMEDRHGLKPWIEHYHCMIDILCRAGLFEEAREMISLMPYRHDETAHNSLLSSCQIHQNSELGKLAQVDLFQSISCDTSGYITLPNIYASQGFSDVSAKFRELSRRMNIKDAGKSWVQVRTQ</sequence>
<dbReference type="PROSITE" id="PS51375">
    <property type="entry name" value="PPR"/>
    <property type="match status" value="3"/>
</dbReference>
<evidence type="ECO:0000313" key="3">
    <source>
        <dbReference type="EMBL" id="CAG1833785.1"/>
    </source>
</evidence>
<dbReference type="Pfam" id="PF13041">
    <property type="entry name" value="PPR_2"/>
    <property type="match status" value="2"/>
</dbReference>
<evidence type="ECO:0000313" key="5">
    <source>
        <dbReference type="Proteomes" id="UP000012960"/>
    </source>
</evidence>
<dbReference type="InterPro" id="IPR002885">
    <property type="entry name" value="PPR_rpt"/>
</dbReference>
<dbReference type="Gramene" id="Ma09_t00340.2">
    <property type="protein sequence ID" value="Ma09_p00340.2"/>
    <property type="gene ID" value="Ma09_g00340"/>
</dbReference>
<proteinExistence type="predicted"/>
<feature type="repeat" description="PPR" evidence="2">
    <location>
        <begin position="538"/>
        <end position="572"/>
    </location>
</feature>
<dbReference type="NCBIfam" id="TIGR00756">
    <property type="entry name" value="PPR"/>
    <property type="match status" value="3"/>
</dbReference>
<dbReference type="AlphaFoldDB" id="A0A804KEC5"/>
<dbReference type="OMA" id="PEHYNCM"/>
<keyword evidence="5" id="KW-1185">Reference proteome</keyword>
<organism evidence="4 5">
    <name type="scientific">Musa acuminata subsp. malaccensis</name>
    <name type="common">Wild banana</name>
    <name type="synonym">Musa malaccensis</name>
    <dbReference type="NCBI Taxonomy" id="214687"/>
    <lineage>
        <taxon>Eukaryota</taxon>
        <taxon>Viridiplantae</taxon>
        <taxon>Streptophyta</taxon>
        <taxon>Embryophyta</taxon>
        <taxon>Tracheophyta</taxon>
        <taxon>Spermatophyta</taxon>
        <taxon>Magnoliopsida</taxon>
        <taxon>Liliopsida</taxon>
        <taxon>Zingiberales</taxon>
        <taxon>Musaceae</taxon>
        <taxon>Musa</taxon>
    </lineage>
</organism>
<reference evidence="3" key="1">
    <citation type="submission" date="2021-03" db="EMBL/GenBank/DDBJ databases">
        <authorList>
            <consortium name="Genoscope - CEA"/>
            <person name="William W."/>
        </authorList>
    </citation>
    <scope>NUCLEOTIDE SEQUENCE</scope>
    <source>
        <strain evidence="3">Doubled-haploid Pahang</strain>
    </source>
</reference>
<dbReference type="Proteomes" id="UP000012960">
    <property type="component" value="Unplaced"/>
</dbReference>
<dbReference type="Gramene" id="Ma09_t00340.1">
    <property type="protein sequence ID" value="Ma09_p00340.1"/>
    <property type="gene ID" value="Ma09_g00340"/>
</dbReference>
<dbReference type="EMBL" id="HG996474">
    <property type="protein sequence ID" value="CAG1833785.1"/>
    <property type="molecule type" value="Genomic_DNA"/>
</dbReference>
<dbReference type="EnsemblPlants" id="Ma09_t00340.2">
    <property type="protein sequence ID" value="Ma09_p00340.2"/>
    <property type="gene ID" value="Ma09_g00340"/>
</dbReference>
<reference evidence="4" key="2">
    <citation type="submission" date="2021-05" db="UniProtKB">
        <authorList>
            <consortium name="EnsemblPlants"/>
        </authorList>
    </citation>
    <scope>IDENTIFICATION</scope>
    <source>
        <strain evidence="4">subsp. malaccensis</strain>
    </source>
</reference>
<dbReference type="OrthoDB" id="185373at2759"/>
<accession>A0A804KEC5</accession>
<protein>
    <submittedName>
        <fullName evidence="3">(wild Malaysian banana) hypothetical protein</fullName>
    </submittedName>
</protein>
<evidence type="ECO:0000256" key="1">
    <source>
        <dbReference type="ARBA" id="ARBA00022737"/>
    </source>
</evidence>
<keyword evidence="1" id="KW-0677">Repeat</keyword>
<dbReference type="FunFam" id="1.25.40.10:FF:000381">
    <property type="entry name" value="Pentatricopeptide repeat-containing protein"/>
    <property type="match status" value="1"/>
</dbReference>
<gene>
    <name evidence="3" type="ORF">GSMUA_218900.1</name>
</gene>
<dbReference type="FunFam" id="1.25.40.10:FF:000090">
    <property type="entry name" value="Pentatricopeptide repeat-containing protein, chloroplastic"/>
    <property type="match status" value="1"/>
</dbReference>
<dbReference type="InterPro" id="IPR011990">
    <property type="entry name" value="TPR-like_helical_dom_sf"/>
</dbReference>
<dbReference type="FunFam" id="1.25.40.10:FF:000285">
    <property type="entry name" value="Pentatricopeptide repeat-containing protein, chloroplastic"/>
    <property type="match status" value="1"/>
</dbReference>
<dbReference type="EnsemblPlants" id="Ma09_t00340.1">
    <property type="protein sequence ID" value="Ma09_p00340.1"/>
    <property type="gene ID" value="Ma09_g00340"/>
</dbReference>
<dbReference type="GO" id="GO:0009451">
    <property type="term" value="P:RNA modification"/>
    <property type="evidence" value="ECO:0000318"/>
    <property type="project" value="GO_Central"/>
</dbReference>